<dbReference type="Pfam" id="PF00005">
    <property type="entry name" value="ABC_tran"/>
    <property type="match status" value="1"/>
</dbReference>
<dbReference type="PANTHER" id="PTHR43335">
    <property type="entry name" value="ABC TRANSPORTER, ATP-BINDING PROTEIN"/>
    <property type="match status" value="1"/>
</dbReference>
<organism evidence="4 5">
    <name type="scientific">Actinomadura adrarensis</name>
    <dbReference type="NCBI Taxonomy" id="1819600"/>
    <lineage>
        <taxon>Bacteria</taxon>
        <taxon>Bacillati</taxon>
        <taxon>Actinomycetota</taxon>
        <taxon>Actinomycetes</taxon>
        <taxon>Streptosporangiales</taxon>
        <taxon>Thermomonosporaceae</taxon>
        <taxon>Actinomadura</taxon>
    </lineage>
</organism>
<dbReference type="EMBL" id="JBHTIR010002754">
    <property type="protein sequence ID" value="MFD0854187.1"/>
    <property type="molecule type" value="Genomic_DNA"/>
</dbReference>
<keyword evidence="2" id="KW-0813">Transport</keyword>
<feature type="non-terminal residue" evidence="4">
    <location>
        <position position="75"/>
    </location>
</feature>
<name>A0ABW3CJM9_9ACTN</name>
<dbReference type="GO" id="GO:0005524">
    <property type="term" value="F:ATP binding"/>
    <property type="evidence" value="ECO:0007669"/>
    <property type="project" value="UniProtKB-KW"/>
</dbReference>
<proteinExistence type="inferred from homology"/>
<evidence type="ECO:0000256" key="1">
    <source>
        <dbReference type="ARBA" id="ARBA00005417"/>
    </source>
</evidence>
<dbReference type="Proteomes" id="UP001597083">
    <property type="component" value="Unassembled WGS sequence"/>
</dbReference>
<comment type="similarity">
    <text evidence="1">Belongs to the ABC transporter superfamily.</text>
</comment>
<evidence type="ECO:0000259" key="3">
    <source>
        <dbReference type="Pfam" id="PF00005"/>
    </source>
</evidence>
<dbReference type="SUPFAM" id="SSF52540">
    <property type="entry name" value="P-loop containing nucleoside triphosphate hydrolases"/>
    <property type="match status" value="1"/>
</dbReference>
<gene>
    <name evidence="4" type="ORF">ACFQ07_18260</name>
</gene>
<evidence type="ECO:0000256" key="2">
    <source>
        <dbReference type="ARBA" id="ARBA00022448"/>
    </source>
</evidence>
<sequence length="75" mass="8135">MIEVNELTKRYGKTTAVDNLTFTVRPGQVTGFLGPNGAGKSTTLRMILGLHTPTSGTVTINGRPFRDLPRGLRHV</sequence>
<keyword evidence="5" id="KW-1185">Reference proteome</keyword>
<dbReference type="InterPro" id="IPR003439">
    <property type="entry name" value="ABC_transporter-like_ATP-bd"/>
</dbReference>
<dbReference type="InterPro" id="IPR027417">
    <property type="entry name" value="P-loop_NTPase"/>
</dbReference>
<dbReference type="PANTHER" id="PTHR43335:SF4">
    <property type="entry name" value="ABC TRANSPORTER, ATP-BINDING PROTEIN"/>
    <property type="match status" value="1"/>
</dbReference>
<evidence type="ECO:0000313" key="4">
    <source>
        <dbReference type="EMBL" id="MFD0854187.1"/>
    </source>
</evidence>
<reference evidence="5" key="1">
    <citation type="journal article" date="2019" name="Int. J. Syst. Evol. Microbiol.">
        <title>The Global Catalogue of Microorganisms (GCM) 10K type strain sequencing project: providing services to taxonomists for standard genome sequencing and annotation.</title>
        <authorList>
            <consortium name="The Broad Institute Genomics Platform"/>
            <consortium name="The Broad Institute Genome Sequencing Center for Infectious Disease"/>
            <person name="Wu L."/>
            <person name="Ma J."/>
        </authorList>
    </citation>
    <scope>NUCLEOTIDE SEQUENCE [LARGE SCALE GENOMIC DNA]</scope>
    <source>
        <strain evidence="5">JCM 31696</strain>
    </source>
</reference>
<evidence type="ECO:0000313" key="5">
    <source>
        <dbReference type="Proteomes" id="UP001597083"/>
    </source>
</evidence>
<comment type="caution">
    <text evidence="4">The sequence shown here is derived from an EMBL/GenBank/DDBJ whole genome shotgun (WGS) entry which is preliminary data.</text>
</comment>
<keyword evidence="4" id="KW-0067">ATP-binding</keyword>
<feature type="domain" description="ABC transporter" evidence="3">
    <location>
        <begin position="18"/>
        <end position="67"/>
    </location>
</feature>
<dbReference type="Gene3D" id="3.40.50.300">
    <property type="entry name" value="P-loop containing nucleotide triphosphate hydrolases"/>
    <property type="match status" value="1"/>
</dbReference>
<protein>
    <submittedName>
        <fullName evidence="4">ATP-binding cassette domain-containing protein</fullName>
    </submittedName>
</protein>
<keyword evidence="4" id="KW-0547">Nucleotide-binding</keyword>
<accession>A0ABW3CJM9</accession>